<organism evidence="8 9">
    <name type="scientific">Chenopodium quinoa</name>
    <name type="common">Quinoa</name>
    <dbReference type="NCBI Taxonomy" id="63459"/>
    <lineage>
        <taxon>Eukaryota</taxon>
        <taxon>Viridiplantae</taxon>
        <taxon>Streptophyta</taxon>
        <taxon>Embryophyta</taxon>
        <taxon>Tracheophyta</taxon>
        <taxon>Spermatophyta</taxon>
        <taxon>Magnoliopsida</taxon>
        <taxon>eudicotyledons</taxon>
        <taxon>Gunneridae</taxon>
        <taxon>Pentapetalae</taxon>
        <taxon>Caryophyllales</taxon>
        <taxon>Chenopodiaceae</taxon>
        <taxon>Chenopodioideae</taxon>
        <taxon>Atripliceae</taxon>
        <taxon>Chenopodium</taxon>
    </lineage>
</organism>
<dbReference type="GeneID" id="110728504"/>
<reference evidence="8" key="2">
    <citation type="submission" date="2021-03" db="UniProtKB">
        <authorList>
            <consortium name="EnsemblPlants"/>
        </authorList>
    </citation>
    <scope>IDENTIFICATION</scope>
</reference>
<evidence type="ECO:0000256" key="1">
    <source>
        <dbReference type="ARBA" id="ARBA00004127"/>
    </source>
</evidence>
<feature type="transmembrane region" description="Helical" evidence="7">
    <location>
        <begin position="7"/>
        <end position="29"/>
    </location>
</feature>
<dbReference type="InterPro" id="IPR009606">
    <property type="entry name" value="DEAL/Modifying_wall_lignin1/2"/>
</dbReference>
<dbReference type="PANTHER" id="PTHR31769">
    <property type="entry name" value="OS07G0462200 PROTEIN-RELATED"/>
    <property type="match status" value="1"/>
</dbReference>
<comment type="subcellular location">
    <subcellularLocation>
        <location evidence="1">Endomembrane system</location>
        <topology evidence="1">Multi-pass membrane protein</topology>
    </subcellularLocation>
</comment>
<dbReference type="Pfam" id="PF06749">
    <property type="entry name" value="DUF1218"/>
    <property type="match status" value="1"/>
</dbReference>
<evidence type="ECO:0000313" key="8">
    <source>
        <dbReference type="EnsemblPlants" id="AUR62006077-RA:cds"/>
    </source>
</evidence>
<keyword evidence="3" id="KW-0732">Signal</keyword>
<dbReference type="AlphaFoldDB" id="A0A803L2I8"/>
<comment type="similarity">
    <text evidence="6">Belongs to the DESIGUAL family.</text>
</comment>
<keyword evidence="9" id="KW-1185">Reference proteome</keyword>
<evidence type="ECO:0000313" key="9">
    <source>
        <dbReference type="Proteomes" id="UP000596660"/>
    </source>
</evidence>
<keyword evidence="5 7" id="KW-0472">Membrane</keyword>
<keyword evidence="2 7" id="KW-0812">Transmembrane</keyword>
<evidence type="ECO:0000256" key="2">
    <source>
        <dbReference type="ARBA" id="ARBA00022692"/>
    </source>
</evidence>
<sequence length="200" mass="21727">MAQRFRVLVPIFAFVLGILAVVFSFLAYAKRIKAEEVGPKVNGACVYPHTGACALGITAAALLLAEQTLISAAFNCFCCCGVRISSTCSAITSIILFVISWITFVIAFMGLLYTAIHNNISYLAKIQSEDNNHICKVGKEDVFLGATIWCIITIVLGLISYAFWAYGAANNTNNNYASSSNYKQGVAMGRPHTQLSKEQY</sequence>
<feature type="transmembrane region" description="Helical" evidence="7">
    <location>
        <begin position="94"/>
        <end position="116"/>
    </location>
</feature>
<dbReference type="KEGG" id="cqi:110728504"/>
<gene>
    <name evidence="8" type="primary">LOC110728504</name>
</gene>
<dbReference type="RefSeq" id="XP_021763834.1">
    <property type="nucleotide sequence ID" value="XM_021908142.1"/>
</dbReference>
<dbReference type="Proteomes" id="UP000596660">
    <property type="component" value="Unplaced"/>
</dbReference>
<name>A0A803L2I8_CHEQI</name>
<evidence type="ECO:0000256" key="5">
    <source>
        <dbReference type="ARBA" id="ARBA00023136"/>
    </source>
</evidence>
<dbReference type="InterPro" id="IPR052222">
    <property type="entry name" value="DESIGUAL"/>
</dbReference>
<accession>A0A803L2I8</accession>
<evidence type="ECO:0000256" key="3">
    <source>
        <dbReference type="ARBA" id="ARBA00022729"/>
    </source>
</evidence>
<proteinExistence type="inferred from homology"/>
<feature type="transmembrane region" description="Helical" evidence="7">
    <location>
        <begin position="142"/>
        <end position="164"/>
    </location>
</feature>
<dbReference type="EnsemblPlants" id="AUR62006077-RA">
    <property type="protein sequence ID" value="AUR62006077-RA:cds"/>
    <property type="gene ID" value="AUR62006077"/>
</dbReference>
<reference evidence="8" key="1">
    <citation type="journal article" date="2017" name="Nature">
        <title>The genome of Chenopodium quinoa.</title>
        <authorList>
            <person name="Jarvis D.E."/>
            <person name="Ho Y.S."/>
            <person name="Lightfoot D.J."/>
            <person name="Schmoeckel S.M."/>
            <person name="Li B."/>
            <person name="Borm T.J.A."/>
            <person name="Ohyanagi H."/>
            <person name="Mineta K."/>
            <person name="Michell C.T."/>
            <person name="Saber N."/>
            <person name="Kharbatia N.M."/>
            <person name="Rupper R.R."/>
            <person name="Sharp A.R."/>
            <person name="Dally N."/>
            <person name="Boughton B.A."/>
            <person name="Woo Y.H."/>
            <person name="Gao G."/>
            <person name="Schijlen E.G.W.M."/>
            <person name="Guo X."/>
            <person name="Momin A.A."/>
            <person name="Negrao S."/>
            <person name="Al-Babili S."/>
            <person name="Gehring C."/>
            <person name="Roessner U."/>
            <person name="Jung C."/>
            <person name="Murphy K."/>
            <person name="Arold S.T."/>
            <person name="Gojobori T."/>
            <person name="van der Linden C.G."/>
            <person name="van Loo E.N."/>
            <person name="Jellen E.N."/>
            <person name="Maughan P.J."/>
            <person name="Tester M."/>
        </authorList>
    </citation>
    <scope>NUCLEOTIDE SEQUENCE [LARGE SCALE GENOMIC DNA]</scope>
    <source>
        <strain evidence="8">cv. PI 614886</strain>
    </source>
</reference>
<evidence type="ECO:0000256" key="6">
    <source>
        <dbReference type="ARBA" id="ARBA00029467"/>
    </source>
</evidence>
<dbReference type="GO" id="GO:0012505">
    <property type="term" value="C:endomembrane system"/>
    <property type="evidence" value="ECO:0007669"/>
    <property type="project" value="UniProtKB-SubCell"/>
</dbReference>
<protein>
    <submittedName>
        <fullName evidence="8">Uncharacterized protein</fullName>
    </submittedName>
</protein>
<evidence type="ECO:0000256" key="7">
    <source>
        <dbReference type="SAM" id="Phobius"/>
    </source>
</evidence>
<evidence type="ECO:0000256" key="4">
    <source>
        <dbReference type="ARBA" id="ARBA00022989"/>
    </source>
</evidence>
<dbReference type="OrthoDB" id="678343at2759"/>
<dbReference type="Gramene" id="AUR62006077-RA">
    <property type="protein sequence ID" value="AUR62006077-RA:cds"/>
    <property type="gene ID" value="AUR62006077"/>
</dbReference>
<keyword evidence="4 7" id="KW-1133">Transmembrane helix</keyword>